<gene>
    <name evidence="1" type="ORF">SHI21_03415</name>
</gene>
<protein>
    <submittedName>
        <fullName evidence="1">Uncharacterized protein</fullName>
    </submittedName>
</protein>
<dbReference type="Proteomes" id="UP001302274">
    <property type="component" value="Unassembled WGS sequence"/>
</dbReference>
<comment type="caution">
    <text evidence="1">The sequence shown here is derived from an EMBL/GenBank/DDBJ whole genome shotgun (WGS) entry which is preliminary data.</text>
</comment>
<dbReference type="RefSeq" id="WP_323574718.1">
    <property type="nucleotide sequence ID" value="NZ_JAYGJQ010000001.1"/>
</dbReference>
<evidence type="ECO:0000313" key="1">
    <source>
        <dbReference type="EMBL" id="MEA9355230.1"/>
    </source>
</evidence>
<evidence type="ECO:0000313" key="2">
    <source>
        <dbReference type="Proteomes" id="UP001302274"/>
    </source>
</evidence>
<reference evidence="1 2" key="1">
    <citation type="submission" date="2023-11" db="EMBL/GenBank/DDBJ databases">
        <title>A Novel Polar Bacteriovorax (B. antarcticus) Isolated from the Biocrust in Antarctica.</title>
        <authorList>
            <person name="Mun W."/>
            <person name="Choi S.Y."/>
            <person name="Mitchell R.J."/>
        </authorList>
    </citation>
    <scope>NUCLEOTIDE SEQUENCE [LARGE SCALE GENOMIC DNA]</scope>
    <source>
        <strain evidence="1 2">PP10</strain>
    </source>
</reference>
<organism evidence="1 2">
    <name type="scientific">Bacteriovorax antarcticus</name>
    <dbReference type="NCBI Taxonomy" id="3088717"/>
    <lineage>
        <taxon>Bacteria</taxon>
        <taxon>Pseudomonadati</taxon>
        <taxon>Bdellovibrionota</taxon>
        <taxon>Bacteriovoracia</taxon>
        <taxon>Bacteriovoracales</taxon>
        <taxon>Bacteriovoracaceae</taxon>
        <taxon>Bacteriovorax</taxon>
    </lineage>
</organism>
<sequence length="356" mass="40879">MECVRQNPAQDEYLKRLLKEAGLTAKFISWEDSKISSNSPLLLMVDEDHVDALIEIAEERDLKLIVGLNARREFKLVSQLKNHFDKIFGFIDMSQEIDYNTPILKNYVNMNFSASAVSLGKLASDLDKIHEFTKSELFRVKDLHDRLVKVRVDTLKGVTVTSKFMAGEKSGGEFFDMIQTDHNFLFIQAGSDSYILSSLILNEMEVLKLSLPTTSVKAQSEHFEKMIKHHASETGAELNYCIINVDTKTLQADCQFQGKGYLYYQNDLLDFSQPVRLKMKPSDKFYLLSHGALKNLTELNPNLSVKNFYKENADKNTRDLINEFFFEVSRNKTGNFLIYDALMTVIEVEQKTLYQL</sequence>
<proteinExistence type="predicted"/>
<accession>A0ABU5VUA7</accession>
<name>A0ABU5VUA7_9BACT</name>
<keyword evidence="2" id="KW-1185">Reference proteome</keyword>
<dbReference type="EMBL" id="JAYGJQ010000001">
    <property type="protein sequence ID" value="MEA9355230.1"/>
    <property type="molecule type" value="Genomic_DNA"/>
</dbReference>